<feature type="compositionally biased region" description="Polar residues" evidence="6">
    <location>
        <begin position="327"/>
        <end position="342"/>
    </location>
</feature>
<evidence type="ECO:0000256" key="4">
    <source>
        <dbReference type="ARBA" id="ARBA00023242"/>
    </source>
</evidence>
<evidence type="ECO:0000256" key="5">
    <source>
        <dbReference type="PROSITE-ProRule" id="PRU00176"/>
    </source>
</evidence>
<dbReference type="GO" id="GO:0005737">
    <property type="term" value="C:cytoplasm"/>
    <property type="evidence" value="ECO:0007669"/>
    <property type="project" value="TreeGrafter"/>
</dbReference>
<name>A0A9P4IZ34_9PEZI</name>
<dbReference type="InterPro" id="IPR000504">
    <property type="entry name" value="RRM_dom"/>
</dbReference>
<feature type="region of interest" description="Disordered" evidence="6">
    <location>
        <begin position="170"/>
        <end position="190"/>
    </location>
</feature>
<dbReference type="InterPro" id="IPR012677">
    <property type="entry name" value="Nucleotide-bd_a/b_plait_sf"/>
</dbReference>
<dbReference type="SUPFAM" id="SSF54928">
    <property type="entry name" value="RNA-binding domain, RBD"/>
    <property type="match status" value="2"/>
</dbReference>
<feature type="compositionally biased region" description="Low complexity" evidence="6">
    <location>
        <begin position="502"/>
        <end position="513"/>
    </location>
</feature>
<dbReference type="CDD" id="cd00590">
    <property type="entry name" value="RRM_SF"/>
    <property type="match status" value="1"/>
</dbReference>
<dbReference type="Gene3D" id="3.30.70.330">
    <property type="match status" value="2"/>
</dbReference>
<evidence type="ECO:0000256" key="3">
    <source>
        <dbReference type="ARBA" id="ARBA00023161"/>
    </source>
</evidence>
<comment type="similarity">
    <text evidence="2">Belongs to the RENT3 family.</text>
</comment>
<feature type="compositionally biased region" description="Low complexity" evidence="6">
    <location>
        <begin position="223"/>
        <end position="239"/>
    </location>
</feature>
<evidence type="ECO:0000256" key="1">
    <source>
        <dbReference type="ARBA" id="ARBA00004123"/>
    </source>
</evidence>
<feature type="compositionally biased region" description="Polar residues" evidence="6">
    <location>
        <begin position="267"/>
        <end position="280"/>
    </location>
</feature>
<proteinExistence type="inferred from homology"/>
<keyword evidence="3" id="KW-0866">Nonsense-mediated mRNA decay</keyword>
<dbReference type="PROSITE" id="PS50102">
    <property type="entry name" value="RRM"/>
    <property type="match status" value="1"/>
</dbReference>
<reference evidence="8" key="1">
    <citation type="journal article" date="2020" name="Stud. Mycol.">
        <title>101 Dothideomycetes genomes: a test case for predicting lifestyles and emergence of pathogens.</title>
        <authorList>
            <person name="Haridas S."/>
            <person name="Albert R."/>
            <person name="Binder M."/>
            <person name="Bloem J."/>
            <person name="Labutti K."/>
            <person name="Salamov A."/>
            <person name="Andreopoulos B."/>
            <person name="Baker S."/>
            <person name="Barry K."/>
            <person name="Bills G."/>
            <person name="Bluhm B."/>
            <person name="Cannon C."/>
            <person name="Castanera R."/>
            <person name="Culley D."/>
            <person name="Daum C."/>
            <person name="Ezra D."/>
            <person name="Gonzalez J."/>
            <person name="Henrissat B."/>
            <person name="Kuo A."/>
            <person name="Liang C."/>
            <person name="Lipzen A."/>
            <person name="Lutzoni F."/>
            <person name="Magnuson J."/>
            <person name="Mondo S."/>
            <person name="Nolan M."/>
            <person name="Ohm R."/>
            <person name="Pangilinan J."/>
            <person name="Park H.-J."/>
            <person name="Ramirez L."/>
            <person name="Alfaro M."/>
            <person name="Sun H."/>
            <person name="Tritt A."/>
            <person name="Yoshinaga Y."/>
            <person name="Zwiers L.-H."/>
            <person name="Turgeon B."/>
            <person name="Goodwin S."/>
            <person name="Spatafora J."/>
            <person name="Crous P."/>
            <person name="Grigoriev I."/>
        </authorList>
    </citation>
    <scope>NUCLEOTIDE SEQUENCE</scope>
    <source>
        <strain evidence="8">CBS 260.36</strain>
    </source>
</reference>
<gene>
    <name evidence="8" type="ORF">K461DRAFT_321520</name>
</gene>
<dbReference type="AlphaFoldDB" id="A0A9P4IZ34"/>
<organism evidence="8 9">
    <name type="scientific">Myriangium duriaei CBS 260.36</name>
    <dbReference type="NCBI Taxonomy" id="1168546"/>
    <lineage>
        <taxon>Eukaryota</taxon>
        <taxon>Fungi</taxon>
        <taxon>Dikarya</taxon>
        <taxon>Ascomycota</taxon>
        <taxon>Pezizomycotina</taxon>
        <taxon>Dothideomycetes</taxon>
        <taxon>Dothideomycetidae</taxon>
        <taxon>Myriangiales</taxon>
        <taxon>Myriangiaceae</taxon>
        <taxon>Myriangium</taxon>
    </lineage>
</organism>
<feature type="domain" description="RRM" evidence="7">
    <location>
        <begin position="421"/>
        <end position="504"/>
    </location>
</feature>
<accession>A0A9P4IZ34</accession>
<dbReference type="GO" id="GO:0045727">
    <property type="term" value="P:positive regulation of translation"/>
    <property type="evidence" value="ECO:0007669"/>
    <property type="project" value="TreeGrafter"/>
</dbReference>
<dbReference type="InterPro" id="IPR005120">
    <property type="entry name" value="UPF3_dom"/>
</dbReference>
<evidence type="ECO:0000259" key="7">
    <source>
        <dbReference type="PROSITE" id="PS50102"/>
    </source>
</evidence>
<dbReference type="PANTHER" id="PTHR13112">
    <property type="entry name" value="UPF3 REGULATOR OF NONSENSE TRANSCRIPTS-LIKE PROTEIN"/>
    <property type="match status" value="1"/>
</dbReference>
<evidence type="ECO:0000256" key="2">
    <source>
        <dbReference type="ARBA" id="ARBA00005991"/>
    </source>
</evidence>
<feature type="compositionally biased region" description="Basic and acidic residues" evidence="6">
    <location>
        <begin position="246"/>
        <end position="266"/>
    </location>
</feature>
<feature type="compositionally biased region" description="Low complexity" evidence="6">
    <location>
        <begin position="359"/>
        <end position="374"/>
    </location>
</feature>
<dbReference type="EMBL" id="ML996086">
    <property type="protein sequence ID" value="KAF2152528.1"/>
    <property type="molecule type" value="Genomic_DNA"/>
</dbReference>
<comment type="caution">
    <text evidence="8">The sequence shown here is derived from an EMBL/GenBank/DDBJ whole genome shotgun (WGS) entry which is preliminary data.</text>
</comment>
<keyword evidence="9" id="KW-1185">Reference proteome</keyword>
<feature type="compositionally biased region" description="Low complexity" evidence="6">
    <location>
        <begin position="524"/>
        <end position="540"/>
    </location>
</feature>
<dbReference type="GO" id="GO:0003729">
    <property type="term" value="F:mRNA binding"/>
    <property type="evidence" value="ECO:0007669"/>
    <property type="project" value="TreeGrafter"/>
</dbReference>
<evidence type="ECO:0000313" key="8">
    <source>
        <dbReference type="EMBL" id="KAF2152528.1"/>
    </source>
</evidence>
<protein>
    <recommendedName>
        <fullName evidence="7">RRM domain-containing protein</fullName>
    </recommendedName>
</protein>
<keyword evidence="5" id="KW-0694">RNA-binding</keyword>
<evidence type="ECO:0000313" key="9">
    <source>
        <dbReference type="Proteomes" id="UP000799439"/>
    </source>
</evidence>
<feature type="region of interest" description="Disordered" evidence="6">
    <location>
        <begin position="492"/>
        <end position="540"/>
    </location>
</feature>
<feature type="region of interest" description="Disordered" evidence="6">
    <location>
        <begin position="211"/>
        <end position="428"/>
    </location>
</feature>
<dbReference type="CDD" id="cd12455">
    <property type="entry name" value="RRM_like_Smg4_UPF3"/>
    <property type="match status" value="1"/>
</dbReference>
<dbReference type="OrthoDB" id="18087at2759"/>
<comment type="subcellular location">
    <subcellularLocation>
        <location evidence="1">Nucleus</location>
    </subcellularLocation>
</comment>
<dbReference type="PANTHER" id="PTHR13112:SF0">
    <property type="entry name" value="FI21285P1"/>
    <property type="match status" value="1"/>
</dbReference>
<evidence type="ECO:0000256" key="6">
    <source>
        <dbReference type="SAM" id="MobiDB-lite"/>
    </source>
</evidence>
<dbReference type="InterPro" id="IPR039722">
    <property type="entry name" value="Upf3"/>
</dbReference>
<dbReference type="InterPro" id="IPR035979">
    <property type="entry name" value="RBD_domain_sf"/>
</dbReference>
<dbReference type="Proteomes" id="UP000799439">
    <property type="component" value="Unassembled WGS sequence"/>
</dbReference>
<sequence length="540" mass="56854">MPPRNAGGGTKTVQSSTAGIIPVNPAATIQPPAAKSTIRLKVIIRRLPPSLTRDEFDQAFGSEWEVGAGKIDWIEYRQGKVRSPGKIPEQSRAYVHLTAEGHLQSFETKFLSIVFHDAKGTHRHPDLKHLPPALEFAPCQRVPPPKPRQDTRQGLIDQDPEYMAFLEGETQMLPKPPSLDATASDRTKTTVTSTPLIEALRERKAAKAKVAAAKAAAKRPEETATPQKSKTAAAKAAKAVPVEPKSTTKSDVKNKEPARSANKDNKATSTDKISSGSAATASPPVKPKRERAPANIKSMLERDLGINQPSRRGPKAATTVAEVGNATPVNSATARTSDQISATGKGARVSRKDKESANATSTPTTSKPISASPSSPRPPKSKSPATVTDKAPAPNKPSSPLAPNAATRQPKPSHKPNPASTKAYLKHANASQGITDELLRKALAQFGDLVSLDIDKRKGTALAEFKSNDGLAAAMTKRSVPVAQGAVEVLEFRDKPKGVEKSSAGPGRSSPRGARGRGGRAGGSERPPATTAPPTTSGAG</sequence>
<dbReference type="GO" id="GO:0000184">
    <property type="term" value="P:nuclear-transcribed mRNA catabolic process, nonsense-mediated decay"/>
    <property type="evidence" value="ECO:0007669"/>
    <property type="project" value="UniProtKB-KW"/>
</dbReference>
<dbReference type="Pfam" id="PF03467">
    <property type="entry name" value="Smg4_UPF3"/>
    <property type="match status" value="1"/>
</dbReference>
<keyword evidence="4" id="KW-0539">Nucleus</keyword>
<dbReference type="GO" id="GO:0005730">
    <property type="term" value="C:nucleolus"/>
    <property type="evidence" value="ECO:0007669"/>
    <property type="project" value="TreeGrafter"/>
</dbReference>